<dbReference type="PROSITE" id="PS50987">
    <property type="entry name" value="HTH_ARSR_2"/>
    <property type="match status" value="1"/>
</dbReference>
<dbReference type="SMART" id="SM00418">
    <property type="entry name" value="HTH_ARSR"/>
    <property type="match status" value="1"/>
</dbReference>
<reference evidence="3 4" key="1">
    <citation type="journal article" date="2011" name="J. Bacteriol.">
        <title>Draft genome sequence of the anoxygenic filamentous phototrophic bacterium Oscillochloris trichoides subsp. DG-6.</title>
        <authorList>
            <person name="Kuznetsov B.B."/>
            <person name="Ivanovsky R.N."/>
            <person name="Keppen O.I."/>
            <person name="Sukhacheva M.V."/>
            <person name="Bumazhkin B.K."/>
            <person name="Patutina E.O."/>
            <person name="Beletsky A.V."/>
            <person name="Mardanov A.V."/>
            <person name="Baslerov R.V."/>
            <person name="Panteleeva A.N."/>
            <person name="Kolganova T.V."/>
            <person name="Ravin N.V."/>
            <person name="Skryabin K.G."/>
        </authorList>
    </citation>
    <scope>NUCLEOTIDE SEQUENCE [LARGE SCALE GENOMIC DNA]</scope>
    <source>
        <strain evidence="3 4">DG-6</strain>
    </source>
</reference>
<dbReference type="PRINTS" id="PR00778">
    <property type="entry name" value="HTHARSR"/>
</dbReference>
<dbReference type="OrthoDB" id="9784339at2"/>
<dbReference type="eggNOG" id="COG0394">
    <property type="taxonomic scope" value="Bacteria"/>
</dbReference>
<feature type="domain" description="HTH arsR-type" evidence="2">
    <location>
        <begin position="1"/>
        <end position="97"/>
    </location>
</feature>
<dbReference type="SMART" id="SM00226">
    <property type="entry name" value="LMWPc"/>
    <property type="match status" value="1"/>
</dbReference>
<sequence>MAADESMLLSALKLIADETRWRIMQTLRASDRQVSEIVAETGLPQNLVSYHLGVMRQAGLVQQHRSDADARASYYSLHLSQLQAIYQQIGADLLLPQSCTTAQLPAMTVLFLCRANSARSQMAEGWLRHLSAGRMIVRSAGTHPAPIQPHAIQVMAEVGIDIGYQQPKALDQVGELQPDVVVTVCDIAREECPLWPEVGRSLHWSIPDPVAAAPGEAQLAAFRHARDDLHQRITSLLLLLTQN</sequence>
<dbReference type="InterPro" id="IPR036196">
    <property type="entry name" value="Ptyr_pPase_sf"/>
</dbReference>
<dbReference type="NCBIfam" id="NF033788">
    <property type="entry name" value="HTH_metalloreg"/>
    <property type="match status" value="1"/>
</dbReference>
<dbReference type="GO" id="GO:0003700">
    <property type="term" value="F:DNA-binding transcription factor activity"/>
    <property type="evidence" value="ECO:0007669"/>
    <property type="project" value="InterPro"/>
</dbReference>
<dbReference type="Pfam" id="PF01022">
    <property type="entry name" value="HTH_5"/>
    <property type="match status" value="1"/>
</dbReference>
<dbReference type="Proteomes" id="UP000054010">
    <property type="component" value="Unassembled WGS sequence"/>
</dbReference>
<dbReference type="SUPFAM" id="SSF46785">
    <property type="entry name" value="Winged helix' DNA-binding domain"/>
    <property type="match status" value="1"/>
</dbReference>
<comment type="caution">
    <text evidence="3">The sequence shown here is derived from an EMBL/GenBank/DDBJ whole genome shotgun (WGS) entry which is preliminary data.</text>
</comment>
<dbReference type="CDD" id="cd16345">
    <property type="entry name" value="LMWP_ArsC"/>
    <property type="match status" value="1"/>
</dbReference>
<evidence type="ECO:0000313" key="4">
    <source>
        <dbReference type="Proteomes" id="UP000054010"/>
    </source>
</evidence>
<dbReference type="Gene3D" id="1.10.10.10">
    <property type="entry name" value="Winged helix-like DNA-binding domain superfamily/Winged helix DNA-binding domain"/>
    <property type="match status" value="1"/>
</dbReference>
<dbReference type="InterPro" id="IPR001845">
    <property type="entry name" value="HTH_ArsR_DNA-bd_dom"/>
</dbReference>
<protein>
    <submittedName>
        <fullName evidence="3">Protein tyrosine phosphatase</fullName>
    </submittedName>
</protein>
<name>E1IAS5_9CHLR</name>
<dbReference type="GO" id="GO:0046685">
    <property type="term" value="P:response to arsenic-containing substance"/>
    <property type="evidence" value="ECO:0007669"/>
    <property type="project" value="UniProtKB-KW"/>
</dbReference>
<accession>E1IAS5</accession>
<keyword evidence="4" id="KW-1185">Reference proteome</keyword>
<dbReference type="InterPro" id="IPR011991">
    <property type="entry name" value="ArsR-like_HTH"/>
</dbReference>
<dbReference type="CDD" id="cd00090">
    <property type="entry name" value="HTH_ARSR"/>
    <property type="match status" value="1"/>
</dbReference>
<dbReference type="InterPro" id="IPR023485">
    <property type="entry name" value="Ptyr_pPase"/>
</dbReference>
<dbReference type="eggNOG" id="COG0640">
    <property type="taxonomic scope" value="Bacteria"/>
</dbReference>
<dbReference type="EMBL" id="ADVR01000007">
    <property type="protein sequence ID" value="EFO81681.1"/>
    <property type="molecule type" value="Genomic_DNA"/>
</dbReference>
<dbReference type="Pfam" id="PF01451">
    <property type="entry name" value="LMWPc"/>
    <property type="match status" value="1"/>
</dbReference>
<dbReference type="Gene3D" id="3.40.50.2300">
    <property type="match status" value="1"/>
</dbReference>
<proteinExistence type="predicted"/>
<dbReference type="PANTHER" id="PTHR43428:SF1">
    <property type="entry name" value="ARSENATE REDUCTASE"/>
    <property type="match status" value="1"/>
</dbReference>
<dbReference type="PANTHER" id="PTHR43428">
    <property type="entry name" value="ARSENATE REDUCTASE"/>
    <property type="match status" value="1"/>
</dbReference>
<gene>
    <name evidence="3" type="ORF">OSCT_0426</name>
</gene>
<dbReference type="STRING" id="765420.OSCT_0426"/>
<evidence type="ECO:0000259" key="2">
    <source>
        <dbReference type="PROSITE" id="PS50987"/>
    </source>
</evidence>
<dbReference type="SUPFAM" id="SSF52788">
    <property type="entry name" value="Phosphotyrosine protein phosphatases I"/>
    <property type="match status" value="1"/>
</dbReference>
<dbReference type="InterPro" id="IPR036390">
    <property type="entry name" value="WH_DNA-bd_sf"/>
</dbReference>
<keyword evidence="1" id="KW-0059">Arsenical resistance</keyword>
<dbReference type="InterPro" id="IPR036388">
    <property type="entry name" value="WH-like_DNA-bd_sf"/>
</dbReference>
<evidence type="ECO:0000313" key="3">
    <source>
        <dbReference type="EMBL" id="EFO81681.1"/>
    </source>
</evidence>
<organism evidence="3 4">
    <name type="scientific">Oscillochloris trichoides DG-6</name>
    <dbReference type="NCBI Taxonomy" id="765420"/>
    <lineage>
        <taxon>Bacteria</taxon>
        <taxon>Bacillati</taxon>
        <taxon>Chloroflexota</taxon>
        <taxon>Chloroflexia</taxon>
        <taxon>Chloroflexales</taxon>
        <taxon>Chloroflexineae</taxon>
        <taxon>Oscillochloridaceae</taxon>
        <taxon>Oscillochloris</taxon>
    </lineage>
</organism>
<dbReference type="AlphaFoldDB" id="E1IAS5"/>
<dbReference type="HOGENOM" id="CLU_081551_1_0_0"/>
<evidence type="ECO:0000256" key="1">
    <source>
        <dbReference type="ARBA" id="ARBA00022849"/>
    </source>
</evidence>